<dbReference type="Proteomes" id="UP000472260">
    <property type="component" value="Unassembled WGS sequence"/>
</dbReference>
<feature type="domain" description="Transcription factor IIIC 90kDa subunit N-terminal" evidence="1">
    <location>
        <begin position="77"/>
        <end position="125"/>
    </location>
</feature>
<evidence type="ECO:0000313" key="2">
    <source>
        <dbReference type="Ensembl" id="ENSSANP00000009634.1"/>
    </source>
</evidence>
<reference evidence="2" key="1">
    <citation type="submission" date="2025-08" db="UniProtKB">
        <authorList>
            <consortium name="Ensembl"/>
        </authorList>
    </citation>
    <scope>IDENTIFICATION</scope>
</reference>
<dbReference type="AlphaFoldDB" id="A0A671KVN5"/>
<dbReference type="Pfam" id="PF12657">
    <property type="entry name" value="TFIIIC_delta"/>
    <property type="match status" value="1"/>
</dbReference>
<accession>A0A671KVN5</accession>
<evidence type="ECO:0000259" key="1">
    <source>
        <dbReference type="Pfam" id="PF12657"/>
    </source>
</evidence>
<name>A0A671KVN5_9TELE</name>
<dbReference type="Ensembl" id="ENSSANT00000010319.1">
    <property type="protein sequence ID" value="ENSSANP00000009634.1"/>
    <property type="gene ID" value="ENSSANG00000005336.1"/>
</dbReference>
<reference evidence="2" key="2">
    <citation type="submission" date="2025-09" db="UniProtKB">
        <authorList>
            <consortium name="Ensembl"/>
        </authorList>
    </citation>
    <scope>IDENTIFICATION</scope>
</reference>
<protein>
    <recommendedName>
        <fullName evidence="1">Transcription factor IIIC 90kDa subunit N-terminal domain-containing protein</fullName>
    </recommendedName>
</protein>
<keyword evidence="3" id="KW-1185">Reference proteome</keyword>
<proteinExistence type="predicted"/>
<organism evidence="2 3">
    <name type="scientific">Sinocyclocheilus anshuiensis</name>
    <dbReference type="NCBI Taxonomy" id="1608454"/>
    <lineage>
        <taxon>Eukaryota</taxon>
        <taxon>Metazoa</taxon>
        <taxon>Chordata</taxon>
        <taxon>Craniata</taxon>
        <taxon>Vertebrata</taxon>
        <taxon>Euteleostomi</taxon>
        <taxon>Actinopterygii</taxon>
        <taxon>Neopterygii</taxon>
        <taxon>Teleostei</taxon>
        <taxon>Ostariophysi</taxon>
        <taxon>Cypriniformes</taxon>
        <taxon>Cyprinidae</taxon>
        <taxon>Cyprininae</taxon>
        <taxon>Sinocyclocheilus</taxon>
    </lineage>
</organism>
<dbReference type="InterPro" id="IPR024761">
    <property type="entry name" value="TFIIIC_delta_N"/>
</dbReference>
<sequence length="147" mass="16626">MCKFTFKITFKGLVVQKWVRHNFLTTSYVFVCRIPFLERVSFGIIFIDFWAGQGPVVLRDPAIKLLSPVSGLEPLSWAEDHRLAASSTNSVSIMELVCDIHSLSQNLVLHRSHIPVPDIACDLKVTTVRSCSLDNPRIFLHLLFNSV</sequence>
<evidence type="ECO:0000313" key="3">
    <source>
        <dbReference type="Proteomes" id="UP000472260"/>
    </source>
</evidence>